<evidence type="ECO:0000313" key="1">
    <source>
        <dbReference type="EMBL" id="GFE82493.1"/>
    </source>
</evidence>
<gene>
    <name evidence="1" type="ORF">GCM10011487_44930</name>
</gene>
<dbReference type="InterPro" id="IPR036390">
    <property type="entry name" value="WH_DNA-bd_sf"/>
</dbReference>
<name>A0A829YHY6_9GAMM</name>
<sequence>MIWSKLPSRWIHERKLCAFSPAGNRLAGGRGASGTAAAALKLQMALAMFASFRALPSDDTAGYARLSFSDLEELCDISRRSVARGLAVLEQHGLITTHAIGNANRYLLSQFELAGWAKLPRAHLLAENRFRGLGLRGATSLNALKLYLALVTFRPNPVRHVLLSYDRIEHYTGIPRPRIRHAIDVLINHDWISIGTHAVEPVDDHRKPTNAYILRGDFWGRPRQTYAHAAVTAEPPF</sequence>
<reference evidence="2" key="1">
    <citation type="submission" date="2020-01" db="EMBL/GenBank/DDBJ databases">
        <title>'Steroidobacter agaridevorans' sp. nov., agar-degrading bacteria isolated from rhizosphere soils.</title>
        <authorList>
            <person name="Ikenaga M."/>
            <person name="Kataoka M."/>
            <person name="Murouchi A."/>
            <person name="Katsuragi S."/>
            <person name="Sakai M."/>
        </authorList>
    </citation>
    <scope>NUCLEOTIDE SEQUENCE [LARGE SCALE GENOMIC DNA]</scope>
    <source>
        <strain evidence="2">YU21-B</strain>
    </source>
</reference>
<accession>A0A829YHY6</accession>
<organism evidence="1 2">
    <name type="scientific">Steroidobacter agaridevorans</name>
    <dbReference type="NCBI Taxonomy" id="2695856"/>
    <lineage>
        <taxon>Bacteria</taxon>
        <taxon>Pseudomonadati</taxon>
        <taxon>Pseudomonadota</taxon>
        <taxon>Gammaproteobacteria</taxon>
        <taxon>Steroidobacterales</taxon>
        <taxon>Steroidobacteraceae</taxon>
        <taxon>Steroidobacter</taxon>
    </lineage>
</organism>
<dbReference type="AlphaFoldDB" id="A0A829YHY6"/>
<evidence type="ECO:0000313" key="2">
    <source>
        <dbReference type="Proteomes" id="UP000445000"/>
    </source>
</evidence>
<keyword evidence="2" id="KW-1185">Reference proteome</keyword>
<dbReference type="Proteomes" id="UP000445000">
    <property type="component" value="Unassembled WGS sequence"/>
</dbReference>
<dbReference type="InterPro" id="IPR036388">
    <property type="entry name" value="WH-like_DNA-bd_sf"/>
</dbReference>
<dbReference type="EMBL" id="BLJN01000004">
    <property type="protein sequence ID" value="GFE82493.1"/>
    <property type="molecule type" value="Genomic_DNA"/>
</dbReference>
<dbReference type="SUPFAM" id="SSF46785">
    <property type="entry name" value="Winged helix' DNA-binding domain"/>
    <property type="match status" value="1"/>
</dbReference>
<proteinExistence type="predicted"/>
<dbReference type="Gene3D" id="1.10.10.10">
    <property type="entry name" value="Winged helix-like DNA-binding domain superfamily/Winged helix DNA-binding domain"/>
    <property type="match status" value="1"/>
</dbReference>
<comment type="caution">
    <text evidence="1">The sequence shown here is derived from an EMBL/GenBank/DDBJ whole genome shotgun (WGS) entry which is preliminary data.</text>
</comment>
<protein>
    <submittedName>
        <fullName evidence="1">Uncharacterized protein</fullName>
    </submittedName>
</protein>